<dbReference type="PANTHER" id="PTHR30619:SF7">
    <property type="entry name" value="BETA-LACTAMASE DOMAIN PROTEIN"/>
    <property type="match status" value="1"/>
</dbReference>
<dbReference type="Pfam" id="PF03772">
    <property type="entry name" value="Competence"/>
    <property type="match status" value="1"/>
</dbReference>
<feature type="transmembrane region" description="Helical" evidence="6">
    <location>
        <begin position="375"/>
        <end position="399"/>
    </location>
</feature>
<dbReference type="NCBIfam" id="TIGR00360">
    <property type="entry name" value="ComEC_N-term"/>
    <property type="match status" value="1"/>
</dbReference>
<name>A0AAX1N4J9_9BACT</name>
<evidence type="ECO:0000256" key="2">
    <source>
        <dbReference type="ARBA" id="ARBA00022475"/>
    </source>
</evidence>
<feature type="transmembrane region" description="Helical" evidence="6">
    <location>
        <begin position="321"/>
        <end position="338"/>
    </location>
</feature>
<dbReference type="GO" id="GO:0005886">
    <property type="term" value="C:plasma membrane"/>
    <property type="evidence" value="ECO:0007669"/>
    <property type="project" value="UniProtKB-SubCell"/>
</dbReference>
<dbReference type="InterPro" id="IPR004477">
    <property type="entry name" value="ComEC_N"/>
</dbReference>
<protein>
    <submittedName>
        <fullName evidence="8">ComEC/Rec2 family competence protein</fullName>
    </submittedName>
</protein>
<dbReference type="RefSeq" id="WP_169664811.1">
    <property type="nucleotide sequence ID" value="NZ_CP076132.1"/>
</dbReference>
<feature type="transmembrane region" description="Helical" evidence="6">
    <location>
        <begin position="221"/>
        <end position="243"/>
    </location>
</feature>
<organism evidence="8 9">
    <name type="scientific">Flammeovirga yaeyamensis</name>
    <dbReference type="NCBI Taxonomy" id="367791"/>
    <lineage>
        <taxon>Bacteria</taxon>
        <taxon>Pseudomonadati</taxon>
        <taxon>Bacteroidota</taxon>
        <taxon>Cytophagia</taxon>
        <taxon>Cytophagales</taxon>
        <taxon>Flammeovirgaceae</taxon>
        <taxon>Flammeovirga</taxon>
    </lineage>
</organism>
<evidence type="ECO:0000259" key="7">
    <source>
        <dbReference type="Pfam" id="PF03772"/>
    </source>
</evidence>
<accession>A0AAX1N4J9</accession>
<feature type="transmembrane region" description="Helical" evidence="6">
    <location>
        <begin position="56"/>
        <end position="74"/>
    </location>
</feature>
<feature type="transmembrane region" description="Helical" evidence="6">
    <location>
        <begin position="30"/>
        <end position="50"/>
    </location>
</feature>
<evidence type="ECO:0000313" key="8">
    <source>
        <dbReference type="EMBL" id="QWG02256.1"/>
    </source>
</evidence>
<evidence type="ECO:0000313" key="9">
    <source>
        <dbReference type="Proteomes" id="UP000678679"/>
    </source>
</evidence>
<evidence type="ECO:0000256" key="1">
    <source>
        <dbReference type="ARBA" id="ARBA00004651"/>
    </source>
</evidence>
<dbReference type="Proteomes" id="UP000678679">
    <property type="component" value="Chromosome 1"/>
</dbReference>
<evidence type="ECO:0000256" key="5">
    <source>
        <dbReference type="ARBA" id="ARBA00023136"/>
    </source>
</evidence>
<keyword evidence="9" id="KW-1185">Reference proteome</keyword>
<feature type="domain" description="ComEC/Rec2-related protein" evidence="7">
    <location>
        <begin position="197"/>
        <end position="459"/>
    </location>
</feature>
<dbReference type="EMBL" id="CP076132">
    <property type="protein sequence ID" value="QWG02256.1"/>
    <property type="molecule type" value="Genomic_DNA"/>
</dbReference>
<evidence type="ECO:0000256" key="4">
    <source>
        <dbReference type="ARBA" id="ARBA00022989"/>
    </source>
</evidence>
<feature type="transmembrane region" description="Helical" evidence="6">
    <location>
        <begin position="350"/>
        <end position="369"/>
    </location>
</feature>
<evidence type="ECO:0000256" key="6">
    <source>
        <dbReference type="SAM" id="Phobius"/>
    </source>
</evidence>
<keyword evidence="2" id="KW-1003">Cell membrane</keyword>
<dbReference type="InterPro" id="IPR052159">
    <property type="entry name" value="Competence_DNA_uptake"/>
</dbReference>
<reference evidence="8 9" key="1">
    <citation type="submission" date="2021-05" db="EMBL/GenBank/DDBJ databases">
        <title>Comparative genomic studies on the polysaccharide-degrading batcterial strains of the Flammeovirga genus.</title>
        <authorList>
            <person name="Zewei F."/>
            <person name="Zheng Z."/>
            <person name="Yu L."/>
            <person name="Ruyue G."/>
            <person name="Yanhong M."/>
            <person name="Yuanyuan C."/>
            <person name="Jingyan G."/>
            <person name="Wenjun H."/>
        </authorList>
    </citation>
    <scope>NUCLEOTIDE SEQUENCE [LARGE SCALE GENOMIC DNA]</scope>
    <source>
        <strain evidence="8 9">NBRC:100898</strain>
    </source>
</reference>
<feature type="transmembrane region" description="Helical" evidence="6">
    <location>
        <begin position="255"/>
        <end position="276"/>
    </location>
</feature>
<dbReference type="PANTHER" id="PTHR30619">
    <property type="entry name" value="DNA INTERNALIZATION/COMPETENCE PROTEIN COMEC/REC2"/>
    <property type="match status" value="1"/>
</dbReference>
<feature type="transmembrane region" description="Helical" evidence="6">
    <location>
        <begin position="6"/>
        <end position="23"/>
    </location>
</feature>
<sequence length="486" mass="56760">MTIRQAPFFWINIFFILGILIAEQCTTNHLNNWSVVSIGLWSLFLLLFYIRKYFSPVLLLSFLFCNIILIGFISDKHQKVAIESDTFLVKVLKVKSSKNHYVEGEILHSDQFYSPKVYFYLPKDYLIHTDDQVYIKGSLEVISKPKNYHRARGIFYKLKADQYCLNAQKDLNSWTSRYRRFVQNTFSSSSKGIAMALFCGNKSYLSTSTKDIFYKSGSMHLLALSGMHIGILVVLLHSLLFWFRWLPKKYHIIRWVLTCIGVFIFCMFVQESASIYRASLMLYLSAISLQVRNKINPINVISFTSFVLLLQSPYLLFSLSFQLSFLAVFSLCLFPYWSMIDKWNWVYKTVFSLFLMGILTNLFTFPIVVHHFHYFAVWGMISGILSGILITVMVYIGGLCLLFSQIIDLTLLFDQLFELLLWWLEIFNRLPQISSIQLPSVLAYGLVVCLICFAYGFYQKDRTWNKIGLFFGLCFLSYHFFLFDNS</sequence>
<gene>
    <name evidence="8" type="ORF">KMW28_01350</name>
</gene>
<comment type="subcellular location">
    <subcellularLocation>
        <location evidence="1">Cell membrane</location>
        <topology evidence="1">Multi-pass membrane protein</topology>
    </subcellularLocation>
</comment>
<keyword evidence="5 6" id="KW-0472">Membrane</keyword>
<dbReference type="KEGG" id="fya:KMW28_01350"/>
<dbReference type="AlphaFoldDB" id="A0AAX1N4J9"/>
<feature type="transmembrane region" description="Helical" evidence="6">
    <location>
        <begin position="467"/>
        <end position="483"/>
    </location>
</feature>
<keyword evidence="3 6" id="KW-0812">Transmembrane</keyword>
<keyword evidence="4 6" id="KW-1133">Transmembrane helix</keyword>
<evidence type="ECO:0000256" key="3">
    <source>
        <dbReference type="ARBA" id="ARBA00022692"/>
    </source>
</evidence>
<feature type="transmembrane region" description="Helical" evidence="6">
    <location>
        <begin position="436"/>
        <end position="458"/>
    </location>
</feature>
<proteinExistence type="predicted"/>
<feature type="transmembrane region" description="Helical" evidence="6">
    <location>
        <begin position="406"/>
        <end position="424"/>
    </location>
</feature>